<evidence type="ECO:0000256" key="1">
    <source>
        <dbReference type="SAM" id="MobiDB-lite"/>
    </source>
</evidence>
<reference evidence="2" key="1">
    <citation type="submission" date="2020-12" db="EMBL/GenBank/DDBJ databases">
        <title>Leucobacter sp. CAS1, isolated from Chromium sludge.</title>
        <authorList>
            <person name="Xu Z."/>
        </authorList>
    </citation>
    <scope>NUCLEOTIDE SEQUENCE</scope>
    <source>
        <strain evidence="2">CSA1</strain>
    </source>
</reference>
<evidence type="ECO:0000313" key="2">
    <source>
        <dbReference type="EMBL" id="MBK0420251.1"/>
    </source>
</evidence>
<evidence type="ECO:0000313" key="3">
    <source>
        <dbReference type="Proteomes" id="UP000608530"/>
    </source>
</evidence>
<accession>A0A934Q9A4</accession>
<name>A0A934Q9A4_9MICO</name>
<organism evidence="2 3">
    <name type="scientific">Leucobacter chromiisoli</name>
    <dbReference type="NCBI Taxonomy" id="2796471"/>
    <lineage>
        <taxon>Bacteria</taxon>
        <taxon>Bacillati</taxon>
        <taxon>Actinomycetota</taxon>
        <taxon>Actinomycetes</taxon>
        <taxon>Micrococcales</taxon>
        <taxon>Microbacteriaceae</taxon>
        <taxon>Leucobacter</taxon>
    </lineage>
</organism>
<dbReference type="Proteomes" id="UP000608530">
    <property type="component" value="Unassembled WGS sequence"/>
</dbReference>
<proteinExistence type="predicted"/>
<gene>
    <name evidence="2" type="ORF">JD276_14550</name>
</gene>
<dbReference type="EMBL" id="JAEHOH010000024">
    <property type="protein sequence ID" value="MBK0420251.1"/>
    <property type="molecule type" value="Genomic_DNA"/>
</dbReference>
<feature type="region of interest" description="Disordered" evidence="1">
    <location>
        <begin position="1"/>
        <end position="24"/>
    </location>
</feature>
<dbReference type="AlphaFoldDB" id="A0A934Q9A4"/>
<keyword evidence="3" id="KW-1185">Reference proteome</keyword>
<dbReference type="RefSeq" id="WP_054683681.1">
    <property type="nucleotide sequence ID" value="NZ_JAEHOH010000024.1"/>
</dbReference>
<sequence>MASLDFYSDRNGSAPPRDQDELPDATRRGLLNLVQSKIDADWFAQRFPEQCLDGNGVCGTNVEALTVDLQALIPELGYPLLTSNGSADEAIFDLLEYAAQRLSLPEQDGWHSFYRHYELKFDQKRGRRSFREEVNQMLSRGRATFEMDDALQIQRFGTPEVRGVLADLNPNTRDAALDKLIVDSRALFMSYREGDRKLGLEKLWDAFERLKTIEFPGNKKASAQQLLAHINDEPFRELLEAEMRALTNIGNGFNLRHHETDKHQVPTEAYDYLYSRMGGLMITLLRESGRLA</sequence>
<comment type="caution">
    <text evidence="2">The sequence shown here is derived from an EMBL/GenBank/DDBJ whole genome shotgun (WGS) entry which is preliminary data.</text>
</comment>
<protein>
    <submittedName>
        <fullName evidence="2">Uncharacterized protein</fullName>
    </submittedName>
</protein>